<dbReference type="InterPro" id="IPR011333">
    <property type="entry name" value="SKP1/BTB/POZ_sf"/>
</dbReference>
<dbReference type="Proteomes" id="UP000830375">
    <property type="component" value="Unassembled WGS sequence"/>
</dbReference>
<keyword evidence="2" id="KW-0677">Repeat</keyword>
<dbReference type="EMBL" id="JACTAM010000017">
    <property type="protein sequence ID" value="KAI2654084.1"/>
    <property type="molecule type" value="Genomic_DNA"/>
</dbReference>
<dbReference type="CDD" id="cd18450">
    <property type="entry name" value="BACK_KLHL10"/>
    <property type="match status" value="1"/>
</dbReference>
<dbReference type="InterPro" id="IPR015915">
    <property type="entry name" value="Kelch-typ_b-propeller"/>
</dbReference>
<dbReference type="InterPro" id="IPR000210">
    <property type="entry name" value="BTB/POZ_dom"/>
</dbReference>
<dbReference type="Pfam" id="PF01344">
    <property type="entry name" value="Kelch_1"/>
    <property type="match status" value="5"/>
</dbReference>
<protein>
    <submittedName>
        <fullName evidence="4">Kelch-like protein 10</fullName>
    </submittedName>
</protein>
<organism evidence="4 5">
    <name type="scientific">Labeo rohita</name>
    <name type="common">Indian major carp</name>
    <name type="synonym">Cyprinus rohita</name>
    <dbReference type="NCBI Taxonomy" id="84645"/>
    <lineage>
        <taxon>Eukaryota</taxon>
        <taxon>Metazoa</taxon>
        <taxon>Chordata</taxon>
        <taxon>Craniata</taxon>
        <taxon>Vertebrata</taxon>
        <taxon>Euteleostomi</taxon>
        <taxon>Actinopterygii</taxon>
        <taxon>Neopterygii</taxon>
        <taxon>Teleostei</taxon>
        <taxon>Ostariophysi</taxon>
        <taxon>Cypriniformes</taxon>
        <taxon>Cyprinidae</taxon>
        <taxon>Labeoninae</taxon>
        <taxon>Labeonini</taxon>
        <taxon>Labeo</taxon>
    </lineage>
</organism>
<reference evidence="4 5" key="1">
    <citation type="submission" date="2022-01" db="EMBL/GenBank/DDBJ databases">
        <title>A high-quality chromosome-level genome assembly of rohu carp, Labeo rohita.</title>
        <authorList>
            <person name="Arick M.A. II"/>
            <person name="Hsu C.-Y."/>
            <person name="Magbanua Z."/>
            <person name="Pechanova O."/>
            <person name="Grover C."/>
            <person name="Miller E."/>
            <person name="Thrash A."/>
            <person name="Ezzel L."/>
            <person name="Alam S."/>
            <person name="Benzie J."/>
            <person name="Hamilton M."/>
            <person name="Karsi A."/>
            <person name="Lawrence M.L."/>
            <person name="Peterson D.G."/>
        </authorList>
    </citation>
    <scope>NUCLEOTIDE SEQUENCE [LARGE SCALE GENOMIC DNA]</scope>
    <source>
        <strain evidence="5">BAU-BD-2019</strain>
        <tissue evidence="4">Blood</tissue>
    </source>
</reference>
<accession>A0ABQ8LTU9</accession>
<proteinExistence type="predicted"/>
<dbReference type="SUPFAM" id="SSF117281">
    <property type="entry name" value="Kelch motif"/>
    <property type="match status" value="1"/>
</dbReference>
<evidence type="ECO:0000313" key="5">
    <source>
        <dbReference type="Proteomes" id="UP000830375"/>
    </source>
</evidence>
<dbReference type="InterPro" id="IPR006652">
    <property type="entry name" value="Kelch_1"/>
</dbReference>
<gene>
    <name evidence="4" type="ORF">H4Q32_010707</name>
</gene>
<dbReference type="PANTHER" id="PTHR24412">
    <property type="entry name" value="KELCH PROTEIN"/>
    <property type="match status" value="1"/>
</dbReference>
<evidence type="ECO:0000256" key="2">
    <source>
        <dbReference type="ARBA" id="ARBA00022737"/>
    </source>
</evidence>
<dbReference type="InterPro" id="IPR011705">
    <property type="entry name" value="BACK"/>
</dbReference>
<keyword evidence="1" id="KW-0880">Kelch repeat</keyword>
<dbReference type="Pfam" id="PF07707">
    <property type="entry name" value="BACK"/>
    <property type="match status" value="1"/>
</dbReference>
<feature type="domain" description="BTB" evidence="3">
    <location>
        <begin position="60"/>
        <end position="127"/>
    </location>
</feature>
<dbReference type="Gene3D" id="3.30.710.10">
    <property type="entry name" value="Potassium Channel Kv1.1, Chain A"/>
    <property type="match status" value="1"/>
</dbReference>
<comment type="caution">
    <text evidence="4">The sequence shown here is derived from an EMBL/GenBank/DDBJ whole genome shotgun (WGS) entry which is preliminary data.</text>
</comment>
<dbReference type="PIRSF" id="PIRSF037037">
    <property type="entry name" value="Kelch-like_protein_gigaxonin"/>
    <property type="match status" value="1"/>
</dbReference>
<dbReference type="SMART" id="SM00612">
    <property type="entry name" value="Kelch"/>
    <property type="match status" value="6"/>
</dbReference>
<dbReference type="Gene3D" id="1.25.40.420">
    <property type="match status" value="1"/>
</dbReference>
<evidence type="ECO:0000313" key="4">
    <source>
        <dbReference type="EMBL" id="KAI2654084.1"/>
    </source>
</evidence>
<dbReference type="Pfam" id="PF00651">
    <property type="entry name" value="BTB"/>
    <property type="match status" value="1"/>
</dbReference>
<dbReference type="SUPFAM" id="SSF54695">
    <property type="entry name" value="POZ domain"/>
    <property type="match status" value="1"/>
</dbReference>
<dbReference type="SMART" id="SM00225">
    <property type="entry name" value="BTB"/>
    <property type="match status" value="1"/>
</dbReference>
<keyword evidence="5" id="KW-1185">Reference proteome</keyword>
<name>A0ABQ8LTU9_LABRO</name>
<evidence type="ECO:0000259" key="3">
    <source>
        <dbReference type="PROSITE" id="PS50097"/>
    </source>
</evidence>
<dbReference type="InterPro" id="IPR017096">
    <property type="entry name" value="BTB-kelch_protein"/>
</dbReference>
<dbReference type="Gene3D" id="2.120.10.80">
    <property type="entry name" value="Kelch-type beta propeller"/>
    <property type="match status" value="1"/>
</dbReference>
<dbReference type="PANTHER" id="PTHR24412:SF172">
    <property type="entry name" value="KELCH-LIKE PROTEIN 10"/>
    <property type="match status" value="1"/>
</dbReference>
<evidence type="ECO:0000256" key="1">
    <source>
        <dbReference type="ARBA" id="ARBA00022441"/>
    </source>
</evidence>
<dbReference type="SMART" id="SM00875">
    <property type="entry name" value="BACK"/>
    <property type="match status" value="1"/>
</dbReference>
<sequence length="620" mass="70040">MSQSFISAGSPKGSLNIRLLQSEFELTLNCCDFELEDMEHKISDTAFNVFDEVRLQGEHTDVVIKVQGKNFKVHKIILCGCSPYFRTLFSTQWTKMEEQSYDIAGMSSNTMTLIIEHAYARPVLITEENVLELLVAADQFLIADLIDACCQFLEANLCPENCIGTCMLTEGFHSCSKLHRKAKLYVMQHFEEVLSVSEEFLELPLGHLEDMIAQDELNVRKEEVVFEAILHWIGHAPEERRKHISVLLSKVRMGLMSPDYFMTDVRNNALVLESEACSDIVVNAMKVIFDLHMEEPTRSELVNQLTRPRLPFEILLAIGGWSISNPTNEIEAYDSRADCWVNVTQGDELPRAYHGLAVLDGFVYCLGGFDSENYFSSVRKFNTVTQTWQEVAPMYERRCYVSVAVLDGLIYAIGGFNGYGRLKTAERYNTNTNQWTMMPPMNVRRSDASATTLQGKVYICGGFTGVECLFSAESFNPVTNQWTFIAPMRSRRSGVGVITYGNLVYAVGGFDGAARLRSAEAYNPLNDSWHDIRSMINPRSNFGIEVVDDQLFVVGGFNGNTTCRNVEYYDRRTNEWDEACDMSISRSAVSCCVISGLPDVTQYVVDRDTLQRLEDESESD</sequence>
<dbReference type="PROSITE" id="PS50097">
    <property type="entry name" value="BTB"/>
    <property type="match status" value="1"/>
</dbReference>